<name>A0A6N7WQX6_STRAY</name>
<reference evidence="16 18" key="2">
    <citation type="submission" date="2022-12" db="EMBL/GenBank/DDBJ databases">
        <title>Streptococcus alactolyticus LGM, complete genome.</title>
        <authorList>
            <person name="Liu Z."/>
            <person name="Mu C."/>
            <person name="Zhu W."/>
        </authorList>
    </citation>
    <scope>NUCLEOTIDE SEQUENCE [LARGE SCALE GENOMIC DNA]</scope>
    <source>
        <strain evidence="16 18">LGM</strain>
    </source>
</reference>
<accession>A0A6N7WQX6</accession>
<dbReference type="EMBL" id="VUNP01000037">
    <property type="protein sequence ID" value="MST54255.1"/>
    <property type="molecule type" value="Genomic_DNA"/>
</dbReference>
<evidence type="ECO:0000313" key="15">
    <source>
        <dbReference type="EMBL" id="MST54255.1"/>
    </source>
</evidence>
<evidence type="ECO:0000256" key="10">
    <source>
        <dbReference type="ARBA" id="ARBA00023034"/>
    </source>
</evidence>
<dbReference type="RefSeq" id="WP_154455357.1">
    <property type="nucleotide sequence ID" value="NZ_CP114883.1"/>
</dbReference>
<evidence type="ECO:0000313" key="17">
    <source>
        <dbReference type="Proteomes" id="UP000471052"/>
    </source>
</evidence>
<dbReference type="AlphaFoldDB" id="A0A6N7WQX6"/>
<evidence type="ECO:0000256" key="6">
    <source>
        <dbReference type="ARBA" id="ARBA00022723"/>
    </source>
</evidence>
<evidence type="ECO:0000256" key="5">
    <source>
        <dbReference type="ARBA" id="ARBA00022692"/>
    </source>
</evidence>
<evidence type="ECO:0000256" key="7">
    <source>
        <dbReference type="ARBA" id="ARBA00022824"/>
    </source>
</evidence>
<evidence type="ECO:0000256" key="3">
    <source>
        <dbReference type="ARBA" id="ARBA00022676"/>
    </source>
</evidence>
<keyword evidence="18" id="KW-1185">Reference proteome</keyword>
<proteinExistence type="predicted"/>
<evidence type="ECO:0000256" key="11">
    <source>
        <dbReference type="ARBA" id="ARBA00023136"/>
    </source>
</evidence>
<keyword evidence="12" id="KW-1015">Disulfide bond</keyword>
<dbReference type="EMBL" id="CP114883">
    <property type="protein sequence ID" value="WBB07116.1"/>
    <property type="molecule type" value="Genomic_DNA"/>
</dbReference>
<dbReference type="InterPro" id="IPR003406">
    <property type="entry name" value="Glyco_trans_14"/>
</dbReference>
<keyword evidence="6" id="KW-0479">Metal-binding</keyword>
<protein>
    <recommendedName>
        <fullName evidence="14">Peptide O-xylosyltransferase</fullName>
    </recommendedName>
</protein>
<dbReference type="GO" id="GO:0016020">
    <property type="term" value="C:membrane"/>
    <property type="evidence" value="ECO:0007669"/>
    <property type="project" value="InterPro"/>
</dbReference>
<keyword evidence="10" id="KW-0333">Golgi apparatus</keyword>
<gene>
    <name evidence="15" type="ORF">FYJ82_07685</name>
    <name evidence="16" type="ORF">O6R09_04135</name>
</gene>
<evidence type="ECO:0000313" key="16">
    <source>
        <dbReference type="EMBL" id="WBB07116.1"/>
    </source>
</evidence>
<organism evidence="15 17">
    <name type="scientific">Streptococcus alactolyticus</name>
    <dbReference type="NCBI Taxonomy" id="29389"/>
    <lineage>
        <taxon>Bacteria</taxon>
        <taxon>Bacillati</taxon>
        <taxon>Bacillota</taxon>
        <taxon>Bacilli</taxon>
        <taxon>Lactobacillales</taxon>
        <taxon>Streptococcaceae</taxon>
        <taxon>Streptococcus</taxon>
    </lineage>
</organism>
<dbReference type="GO" id="GO:0046872">
    <property type="term" value="F:metal ion binding"/>
    <property type="evidence" value="ECO:0007669"/>
    <property type="project" value="UniProtKB-KW"/>
</dbReference>
<dbReference type="PANTHER" id="PTHR46025">
    <property type="entry name" value="XYLOSYLTRANSFERASE OXT"/>
    <property type="match status" value="1"/>
</dbReference>
<evidence type="ECO:0000256" key="9">
    <source>
        <dbReference type="ARBA" id="ARBA00022989"/>
    </source>
</evidence>
<dbReference type="GO" id="GO:0015012">
    <property type="term" value="P:heparan sulfate proteoglycan biosynthetic process"/>
    <property type="evidence" value="ECO:0007669"/>
    <property type="project" value="TreeGrafter"/>
</dbReference>
<evidence type="ECO:0000256" key="8">
    <source>
        <dbReference type="ARBA" id="ARBA00022968"/>
    </source>
</evidence>
<dbReference type="InterPro" id="IPR043538">
    <property type="entry name" value="XYLT"/>
</dbReference>
<keyword evidence="8" id="KW-0735">Signal-anchor</keyword>
<dbReference type="PANTHER" id="PTHR46025:SF3">
    <property type="entry name" value="XYLOSYLTRANSFERASE OXT"/>
    <property type="match status" value="1"/>
</dbReference>
<dbReference type="Proteomes" id="UP001212085">
    <property type="component" value="Chromosome"/>
</dbReference>
<dbReference type="GO" id="GO:0030158">
    <property type="term" value="F:protein xylosyltransferase activity"/>
    <property type="evidence" value="ECO:0007669"/>
    <property type="project" value="InterPro"/>
</dbReference>
<evidence type="ECO:0000313" key="18">
    <source>
        <dbReference type="Proteomes" id="UP001212085"/>
    </source>
</evidence>
<dbReference type="OrthoDB" id="7943907at2"/>
<comment type="subcellular location">
    <subcellularLocation>
        <location evidence="2">Endoplasmic reticulum membrane</location>
        <topology evidence="2">Single-pass type II membrane protein</topology>
    </subcellularLocation>
    <subcellularLocation>
        <location evidence="1">Golgi apparatus membrane</location>
        <topology evidence="1">Single-pass type II membrane protein</topology>
    </subcellularLocation>
</comment>
<evidence type="ECO:0000256" key="13">
    <source>
        <dbReference type="ARBA" id="ARBA00023180"/>
    </source>
</evidence>
<evidence type="ECO:0000256" key="4">
    <source>
        <dbReference type="ARBA" id="ARBA00022679"/>
    </source>
</evidence>
<keyword evidence="4 15" id="KW-0808">Transferase</keyword>
<keyword evidence="7" id="KW-0256">Endoplasmic reticulum</keyword>
<evidence type="ECO:0000256" key="12">
    <source>
        <dbReference type="ARBA" id="ARBA00023157"/>
    </source>
</evidence>
<keyword evidence="5" id="KW-0812">Transmembrane</keyword>
<evidence type="ECO:0000256" key="14">
    <source>
        <dbReference type="ARBA" id="ARBA00042865"/>
    </source>
</evidence>
<keyword evidence="13" id="KW-0325">Glycoprotein</keyword>
<dbReference type="Pfam" id="PF02485">
    <property type="entry name" value="Branch"/>
    <property type="match status" value="1"/>
</dbReference>
<evidence type="ECO:0000256" key="2">
    <source>
        <dbReference type="ARBA" id="ARBA00004648"/>
    </source>
</evidence>
<evidence type="ECO:0000256" key="1">
    <source>
        <dbReference type="ARBA" id="ARBA00004323"/>
    </source>
</evidence>
<sequence length="304" mass="36489">MRHAFLIIAHNNWGQLKKLIQLLDAENHEIYIHIDKKSKDFMENEFVDITKKSKVFIFQEYEVFWGGFSSVQVELFLFEKAYALQYDYYHLISGADLPLKSNKDIDTFFERNKEKNFILFDEDKLQNDPEISRRAKYYHFLQNYRRRFSQQWKNDFFTFLERVSLVFQILFRVNRVKDLDWEIKYGSNWVSITNDLVTEILKQREKITKVFSCTNCADELFVQTVAYNCGFKDKLYISENGMAENARFIDWARGKNGNPYTFHKSDENILLENKNLFARKFSETIDSEIIECIFKKILKENESI</sequence>
<keyword evidence="11" id="KW-0472">Membrane</keyword>
<reference evidence="15 17" key="1">
    <citation type="submission" date="2019-08" db="EMBL/GenBank/DDBJ databases">
        <title>In-depth cultivation of the pig gut microbiome towards novel bacterial diversity and tailored functional studies.</title>
        <authorList>
            <person name="Wylensek D."/>
            <person name="Hitch T.C.A."/>
            <person name="Clavel T."/>
        </authorList>
    </citation>
    <scope>NUCLEOTIDE SEQUENCE [LARGE SCALE GENOMIC DNA]</scope>
    <source>
        <strain evidence="15 17">BL-178-WT-3A</strain>
    </source>
</reference>
<dbReference type="GO" id="GO:0050650">
    <property type="term" value="P:chondroitin sulfate proteoglycan biosynthetic process"/>
    <property type="evidence" value="ECO:0007669"/>
    <property type="project" value="TreeGrafter"/>
</dbReference>
<keyword evidence="3 15" id="KW-0328">Glycosyltransferase</keyword>
<keyword evidence="9" id="KW-1133">Transmembrane helix</keyword>
<dbReference type="Proteomes" id="UP000471052">
    <property type="component" value="Unassembled WGS sequence"/>
</dbReference>